<feature type="non-terminal residue" evidence="1">
    <location>
        <position position="55"/>
    </location>
</feature>
<evidence type="ECO:0000313" key="2">
    <source>
        <dbReference type="Proteomes" id="UP001314170"/>
    </source>
</evidence>
<proteinExistence type="predicted"/>
<dbReference type="Proteomes" id="UP001314170">
    <property type="component" value="Unassembled WGS sequence"/>
</dbReference>
<organism evidence="1 2">
    <name type="scientific">Dovyalis caffra</name>
    <dbReference type="NCBI Taxonomy" id="77055"/>
    <lineage>
        <taxon>Eukaryota</taxon>
        <taxon>Viridiplantae</taxon>
        <taxon>Streptophyta</taxon>
        <taxon>Embryophyta</taxon>
        <taxon>Tracheophyta</taxon>
        <taxon>Spermatophyta</taxon>
        <taxon>Magnoliopsida</taxon>
        <taxon>eudicotyledons</taxon>
        <taxon>Gunneridae</taxon>
        <taxon>Pentapetalae</taxon>
        <taxon>rosids</taxon>
        <taxon>fabids</taxon>
        <taxon>Malpighiales</taxon>
        <taxon>Salicaceae</taxon>
        <taxon>Flacourtieae</taxon>
        <taxon>Dovyalis</taxon>
    </lineage>
</organism>
<gene>
    <name evidence="1" type="ORF">DCAF_LOCUS15173</name>
</gene>
<dbReference type="EMBL" id="CAWUPB010001159">
    <property type="protein sequence ID" value="CAK7340092.1"/>
    <property type="molecule type" value="Genomic_DNA"/>
</dbReference>
<name>A0AAV1RX10_9ROSI</name>
<accession>A0AAV1RX10</accession>
<keyword evidence="2" id="KW-1185">Reference proteome</keyword>
<protein>
    <submittedName>
        <fullName evidence="1">Uncharacterized protein</fullName>
    </submittedName>
</protein>
<evidence type="ECO:0000313" key="1">
    <source>
        <dbReference type="EMBL" id="CAK7340092.1"/>
    </source>
</evidence>
<comment type="caution">
    <text evidence="1">The sequence shown here is derived from an EMBL/GenBank/DDBJ whole genome shotgun (WGS) entry which is preliminary data.</text>
</comment>
<reference evidence="1 2" key="1">
    <citation type="submission" date="2024-01" db="EMBL/GenBank/DDBJ databases">
        <authorList>
            <person name="Waweru B."/>
        </authorList>
    </citation>
    <scope>NUCLEOTIDE SEQUENCE [LARGE SCALE GENOMIC DNA]</scope>
</reference>
<dbReference type="AlphaFoldDB" id="A0AAV1RX10"/>
<sequence length="55" mass="5823">MPFRVLGESCAIVPSRPLGVVTRDIVVSSILSRVVPPSRAGLSESSYGMCDVLAF</sequence>